<dbReference type="EC" id="6.3.5.13" evidence="1"/>
<evidence type="ECO:0000256" key="1">
    <source>
        <dbReference type="HAMAP-Rule" id="MF_02214"/>
    </source>
</evidence>
<keyword evidence="1" id="KW-0436">Ligase</keyword>
<dbReference type="HAMAP" id="MF_02214">
    <property type="entry name" value="Lipid_II_synth_MurT"/>
    <property type="match status" value="1"/>
</dbReference>
<dbReference type="Pfam" id="PF08245">
    <property type="entry name" value="Mur_ligase_M"/>
    <property type="match status" value="1"/>
</dbReference>
<organism evidence="5 6">
    <name type="scientific">Ktedonospora formicarum</name>
    <dbReference type="NCBI Taxonomy" id="2778364"/>
    <lineage>
        <taxon>Bacteria</taxon>
        <taxon>Bacillati</taxon>
        <taxon>Chloroflexota</taxon>
        <taxon>Ktedonobacteria</taxon>
        <taxon>Ktedonobacterales</taxon>
        <taxon>Ktedonobacteraceae</taxon>
        <taxon>Ktedonospora</taxon>
    </lineage>
</organism>
<dbReference type="GO" id="GO:0140282">
    <property type="term" value="F:carbon-nitrogen ligase activity on lipid II"/>
    <property type="evidence" value="ECO:0007669"/>
    <property type="project" value="UniProtKB-UniRule"/>
</dbReference>
<accession>A0A8J3MQY0</accession>
<proteinExistence type="inferred from homology"/>
<comment type="pathway">
    <text evidence="1">Cell wall biogenesis; peptidoglycan biosynthesis.</text>
</comment>
<dbReference type="Gene3D" id="3.40.1190.10">
    <property type="entry name" value="Mur-like, catalytic domain"/>
    <property type="match status" value="1"/>
</dbReference>
<dbReference type="InterPro" id="IPR013564">
    <property type="entry name" value="MurT_C"/>
</dbReference>
<dbReference type="RefSeq" id="WP_220192724.1">
    <property type="nucleotide sequence ID" value="NZ_BNJF01000001.1"/>
</dbReference>
<feature type="binding site" evidence="1">
    <location>
        <position position="261"/>
    </location>
    <ligand>
        <name>Zn(2+)</name>
        <dbReference type="ChEBI" id="CHEBI:29105"/>
    </ligand>
</feature>
<keyword evidence="1" id="KW-0133">Cell shape</keyword>
<keyword evidence="6" id="KW-1185">Reference proteome</keyword>
<dbReference type="Proteomes" id="UP000612362">
    <property type="component" value="Unassembled WGS sequence"/>
</dbReference>
<comment type="function">
    <text evidence="1">The lipid II isoglutaminyl synthase complex catalyzes the formation of alpha-D-isoglutamine in the cell wall lipid II stem peptide. The MurT subunit catalyzes the ATP-dependent amidation of D-glutamate residue of lipid II, converting it to an isoglutamine residue.</text>
</comment>
<comment type="similarity">
    <text evidence="1">Belongs to the MurCDEF family. MurT subfamily.</text>
</comment>
<comment type="subunit">
    <text evidence="1">Forms a heterodimer with GatD.</text>
</comment>
<evidence type="ECO:0000313" key="6">
    <source>
        <dbReference type="Proteomes" id="UP000612362"/>
    </source>
</evidence>
<dbReference type="InterPro" id="IPR043703">
    <property type="entry name" value="Lipid_II_synth_MurT"/>
</dbReference>
<dbReference type="PANTHER" id="PTHR23135:SF7">
    <property type="entry name" value="LIPID II ISOGLUTAMINYL SYNTHASE (GLUTAMINE-HYDROLYZING) SUBUNIT MURT"/>
    <property type="match status" value="1"/>
</dbReference>
<feature type="active site" evidence="1">
    <location>
        <position position="395"/>
    </location>
</feature>
<keyword evidence="1" id="KW-0573">Peptidoglycan synthesis</keyword>
<keyword evidence="1" id="KW-0547">Nucleotide-binding</keyword>
<comment type="catalytic activity">
    <reaction evidence="1">
        <text>beta-D-GlcNAc-(1-&gt;4)-Mur2Ac(oyl-L-Ala-gamma-D-O-P-Glu-L-Lys-D-Ala-D-Ala)-di-trans,octa-cis-undecaprenyl diphosphate + NH4(+) = beta-D-GlcNAc-(1-&gt;4)-Mur2Ac(oyl-L-Ala-D-isoglutaminyl-L-Lys-D-Ala-D-Ala)-di-trans,octa-cis-undecaprenyl diphosphate + phosphate + H(+)</text>
        <dbReference type="Rhea" id="RHEA:57932"/>
        <dbReference type="ChEBI" id="CHEBI:15378"/>
        <dbReference type="ChEBI" id="CHEBI:28938"/>
        <dbReference type="ChEBI" id="CHEBI:43474"/>
        <dbReference type="ChEBI" id="CHEBI:62233"/>
        <dbReference type="ChEBI" id="CHEBI:143132"/>
    </reaction>
</comment>
<feature type="compositionally biased region" description="Basic and acidic residues" evidence="2">
    <location>
        <begin position="1"/>
        <end position="12"/>
    </location>
</feature>
<feature type="domain" description="Mur ligase central" evidence="3">
    <location>
        <begin position="82"/>
        <end position="224"/>
    </location>
</feature>
<dbReference type="UniPathway" id="UPA00219"/>
<dbReference type="GO" id="GO:0005524">
    <property type="term" value="F:ATP binding"/>
    <property type="evidence" value="ECO:0007669"/>
    <property type="project" value="UniProtKB-UniRule"/>
</dbReference>
<dbReference type="PANTHER" id="PTHR23135">
    <property type="entry name" value="MUR LIGASE FAMILY MEMBER"/>
    <property type="match status" value="1"/>
</dbReference>
<dbReference type="InterPro" id="IPR013221">
    <property type="entry name" value="Mur_ligase_cen"/>
</dbReference>
<feature type="binding site" evidence="1">
    <location>
        <position position="239"/>
    </location>
    <ligand>
        <name>Zn(2+)</name>
        <dbReference type="ChEBI" id="CHEBI:29105"/>
    </ligand>
</feature>
<dbReference type="GO" id="GO:0071555">
    <property type="term" value="P:cell wall organization"/>
    <property type="evidence" value="ECO:0007669"/>
    <property type="project" value="UniProtKB-KW"/>
</dbReference>
<protein>
    <recommendedName>
        <fullName evidence="1">Lipid II isoglutaminyl synthase (glutamine-hydrolyzing) subunit MurT</fullName>
        <ecNumber evidence="1">6.3.5.13</ecNumber>
    </recommendedName>
</protein>
<evidence type="ECO:0000313" key="5">
    <source>
        <dbReference type="EMBL" id="GHO43241.1"/>
    </source>
</evidence>
<keyword evidence="1" id="KW-0067">ATP-binding</keyword>
<evidence type="ECO:0000259" key="4">
    <source>
        <dbReference type="Pfam" id="PF08353"/>
    </source>
</evidence>
<name>A0A8J3MQY0_9CHLR</name>
<dbReference type="EMBL" id="BNJF01000001">
    <property type="protein sequence ID" value="GHO43241.1"/>
    <property type="molecule type" value="Genomic_DNA"/>
</dbReference>
<keyword evidence="1" id="KW-0862">Zinc</keyword>
<keyword evidence="1" id="KW-0961">Cell wall biogenesis/degradation</keyword>
<gene>
    <name evidence="1" type="primary">murT</name>
    <name evidence="5" type="ORF">KSX_14040</name>
</gene>
<dbReference type="Pfam" id="PF08353">
    <property type="entry name" value="MurT_C"/>
    <property type="match status" value="1"/>
</dbReference>
<feature type="binding site" evidence="1">
    <location>
        <position position="242"/>
    </location>
    <ligand>
        <name>Zn(2+)</name>
        <dbReference type="ChEBI" id="CHEBI:29105"/>
    </ligand>
</feature>
<reference evidence="5" key="1">
    <citation type="submission" date="2020-10" db="EMBL/GenBank/DDBJ databases">
        <title>Taxonomic study of unclassified bacteria belonging to the class Ktedonobacteria.</title>
        <authorList>
            <person name="Yabe S."/>
            <person name="Wang C.M."/>
            <person name="Zheng Y."/>
            <person name="Sakai Y."/>
            <person name="Cavaletti L."/>
            <person name="Monciardini P."/>
            <person name="Donadio S."/>
        </authorList>
    </citation>
    <scope>NUCLEOTIDE SEQUENCE</scope>
    <source>
        <strain evidence="5">SOSP1-1</strain>
    </source>
</reference>
<feature type="binding site" evidence="1">
    <location>
        <position position="264"/>
    </location>
    <ligand>
        <name>Zn(2+)</name>
        <dbReference type="ChEBI" id="CHEBI:29105"/>
    </ligand>
</feature>
<evidence type="ECO:0000256" key="2">
    <source>
        <dbReference type="SAM" id="MobiDB-lite"/>
    </source>
</evidence>
<dbReference type="GO" id="GO:0008360">
    <property type="term" value="P:regulation of cell shape"/>
    <property type="evidence" value="ECO:0007669"/>
    <property type="project" value="UniProtKB-KW"/>
</dbReference>
<dbReference type="GO" id="GO:0009252">
    <property type="term" value="P:peptidoglycan biosynthetic process"/>
    <property type="evidence" value="ECO:0007669"/>
    <property type="project" value="UniProtKB-UniRule"/>
</dbReference>
<feature type="region of interest" description="Disordered" evidence="2">
    <location>
        <begin position="1"/>
        <end position="20"/>
    </location>
</feature>
<dbReference type="GO" id="GO:0016881">
    <property type="term" value="F:acid-amino acid ligase activity"/>
    <property type="evidence" value="ECO:0007669"/>
    <property type="project" value="InterPro"/>
</dbReference>
<comment type="catalytic activity">
    <reaction evidence="1">
        <text>beta-D-GlcNAc-(1-&gt;4)-Mur2Ac(oyl-L-Ala-gamma-D-Glu-L-Lys-D-Ala-D-Ala)-di-trans,octa-cis-undecaprenyl diphosphate + ATP = beta-D-GlcNAc-(1-&gt;4)-Mur2Ac(oyl-L-Ala-gamma-D-O-P-Glu-L-Lys-D-Ala-D-Ala)-di-trans,octa-cis-undecaprenyl diphosphate + ADP</text>
        <dbReference type="Rhea" id="RHEA:59488"/>
        <dbReference type="ChEBI" id="CHEBI:30616"/>
        <dbReference type="ChEBI" id="CHEBI:60033"/>
        <dbReference type="ChEBI" id="CHEBI:143132"/>
        <dbReference type="ChEBI" id="CHEBI:456216"/>
    </reaction>
</comment>
<sequence length="489" mass="53164">MQIEHLSTKQPDDEQLQGHAAPSGLGRARLALAISAGKLASASGRLLRIGGGTSLPGMVARRIDPNVLKEVVGASTAKKIVITGSNGKTTTARMTAALASADGQRVSQNRTGSNLLQGVTSVAVNFADIFGRLASDVLLFEIDEGTIPLAVPEIQPDVVVITNLFRDQLDRYGEMYSVANALNTMLERLPATSTILLNGNDPQVANFALNSKARRFYFGLETKEVGTPVPEQSADIIRCIHCDHDLVYEIAYLSHLGLYRCPNCGYTLPELDFAVTSAKLAEDGEGPSQVTLRTPQGTFDFTLPLPGIHNVYNAAAAIGAAFATDFTINQATNAFSTLRPAFGRLEKIQAGDKNIYLSFVKNPTSFNLIMRLIAKHSGKKHMLLSMSHTVVDGQDFAWLWDVDLEEIVPDVLDAVCCGNKAEELALRLKYAEVGTDKITVIHDYEAALDSALKNVEPGGSLYILSGYTPTQELRKIMQKRGWVKHYWEE</sequence>
<dbReference type="InterPro" id="IPR036565">
    <property type="entry name" value="Mur-like_cat_sf"/>
</dbReference>
<dbReference type="SUPFAM" id="SSF53623">
    <property type="entry name" value="MurD-like peptide ligases, catalytic domain"/>
    <property type="match status" value="1"/>
</dbReference>
<keyword evidence="1" id="KW-0479">Metal-binding</keyword>
<dbReference type="AlphaFoldDB" id="A0A8J3MQY0"/>
<feature type="domain" description="Lipid II isoglutaminyl synthase (glutamine-hydrolyzing) subunit MurT C-terminal" evidence="4">
    <location>
        <begin position="360"/>
        <end position="468"/>
    </location>
</feature>
<evidence type="ECO:0000259" key="3">
    <source>
        <dbReference type="Pfam" id="PF08245"/>
    </source>
</evidence>
<dbReference type="GO" id="GO:0008270">
    <property type="term" value="F:zinc ion binding"/>
    <property type="evidence" value="ECO:0007669"/>
    <property type="project" value="UniProtKB-UniRule"/>
</dbReference>
<comment type="caution">
    <text evidence="5">The sequence shown here is derived from an EMBL/GenBank/DDBJ whole genome shotgun (WGS) entry which is preliminary data.</text>
</comment>
<comment type="catalytic activity">
    <reaction evidence="1">
        <text>beta-D-GlcNAc-(1-&gt;4)-Mur2Ac(oyl-L-Ala-gamma-D-Glu-L-Lys-D-Ala-D-Ala)-di-trans,octa-cis-undecaprenyl diphosphate + L-glutamine + ATP + H2O = beta-D-GlcNAc-(1-&gt;4)-Mur2Ac(oyl-L-Ala-D-isoglutaminyl-L-Lys-D-Ala-D-Ala)-di-trans,octa-cis-undecaprenyl diphosphate + L-glutamate + ADP + phosphate + H(+)</text>
        <dbReference type="Rhea" id="RHEA:57928"/>
        <dbReference type="ChEBI" id="CHEBI:15377"/>
        <dbReference type="ChEBI" id="CHEBI:15378"/>
        <dbReference type="ChEBI" id="CHEBI:29985"/>
        <dbReference type="ChEBI" id="CHEBI:30616"/>
        <dbReference type="ChEBI" id="CHEBI:43474"/>
        <dbReference type="ChEBI" id="CHEBI:58359"/>
        <dbReference type="ChEBI" id="CHEBI:60033"/>
        <dbReference type="ChEBI" id="CHEBI:62233"/>
        <dbReference type="ChEBI" id="CHEBI:456216"/>
        <dbReference type="EC" id="6.3.5.13"/>
    </reaction>
</comment>